<dbReference type="InterPro" id="IPR003754">
    <property type="entry name" value="4pyrrol_synth_uPrphyn_synth"/>
</dbReference>
<organism evidence="2 3">
    <name type="scientific">Gloeothece verrucosa (strain PCC 7822)</name>
    <name type="common">Cyanothece sp. (strain PCC 7822)</name>
    <dbReference type="NCBI Taxonomy" id="497965"/>
    <lineage>
        <taxon>Bacteria</taxon>
        <taxon>Bacillati</taxon>
        <taxon>Cyanobacteriota</taxon>
        <taxon>Cyanophyceae</taxon>
        <taxon>Oscillatoriophycideae</taxon>
        <taxon>Chroococcales</taxon>
        <taxon>Aphanothecaceae</taxon>
        <taxon>Gloeothece</taxon>
        <taxon>Gloeothece verrucosa</taxon>
    </lineage>
</organism>
<sequence length="286" mass="31192">MSSLIPSHQLPLLGKRIIITAPRNYAGRLAQEIINSGGLPMIMSTIETCLLEEENYQALDQALKQINRFNWISFTSRQGIEAVYQRLLTLKISLSELNQCQLCAIGADASRLTELGLTVSLIPQESSPQGIVNELAKMPNLLGQEILVPVPEVVGITEPDIIPNFVQSLEQLKLKVQRVPAYKTCGLDQKLYAVELELIHTGKIDVIAFSSSAEVEAFLQWVDSPKALAATIPACFGPYTAKNAAKLGIIPAIVAQDYRSYAGFVKAIADGLVATDKKTDNLNPSF</sequence>
<feature type="domain" description="Tetrapyrrole biosynthesis uroporphyrinogen III synthase" evidence="1">
    <location>
        <begin position="28"/>
        <end position="259"/>
    </location>
</feature>
<keyword evidence="3" id="KW-1185">Reference proteome</keyword>
<evidence type="ECO:0000313" key="3">
    <source>
        <dbReference type="Proteomes" id="UP000008206"/>
    </source>
</evidence>
<dbReference type="SUPFAM" id="SSF69618">
    <property type="entry name" value="HemD-like"/>
    <property type="match status" value="1"/>
</dbReference>
<dbReference type="PANTHER" id="PTHR38020:SF1">
    <property type="entry name" value="UROPORPHYRINOGEN-III SYNTHASE"/>
    <property type="match status" value="1"/>
</dbReference>
<dbReference type="CDD" id="cd06578">
    <property type="entry name" value="HemD"/>
    <property type="match status" value="1"/>
</dbReference>
<name>E0U975_GLOV7</name>
<dbReference type="EMBL" id="CP002198">
    <property type="protein sequence ID" value="ADN17333.1"/>
    <property type="molecule type" value="Genomic_DNA"/>
</dbReference>
<dbReference type="GO" id="GO:0004852">
    <property type="term" value="F:uroporphyrinogen-III synthase activity"/>
    <property type="evidence" value="ECO:0007669"/>
    <property type="project" value="InterPro"/>
</dbReference>
<dbReference type="HOGENOM" id="CLU_011276_9_3_3"/>
<protein>
    <submittedName>
        <fullName evidence="2">Uroporphyrinogen III synthase HEM4</fullName>
    </submittedName>
</protein>
<gene>
    <name evidence="2" type="ordered locus">Cyan7822_5458</name>
</gene>
<dbReference type="eggNOG" id="COG1587">
    <property type="taxonomic scope" value="Bacteria"/>
</dbReference>
<accession>E0U975</accession>
<dbReference type="GO" id="GO:0033014">
    <property type="term" value="P:tetrapyrrole biosynthetic process"/>
    <property type="evidence" value="ECO:0007669"/>
    <property type="project" value="InterPro"/>
</dbReference>
<dbReference type="InterPro" id="IPR036108">
    <property type="entry name" value="4pyrrol_syn_uPrphyn_synt_sf"/>
</dbReference>
<dbReference type="Pfam" id="PF02602">
    <property type="entry name" value="HEM4"/>
    <property type="match status" value="1"/>
</dbReference>
<dbReference type="PANTHER" id="PTHR38020">
    <property type="entry name" value="UROPORPHYRINOGEN-III SYNTHASE"/>
    <property type="match status" value="1"/>
</dbReference>
<reference evidence="3" key="1">
    <citation type="journal article" date="2011" name="MBio">
        <title>Novel metabolic attributes of the genus Cyanothece, comprising a group of unicellular nitrogen-fixing Cyanobacteria.</title>
        <authorList>
            <person name="Bandyopadhyay A."/>
            <person name="Elvitigala T."/>
            <person name="Welsh E."/>
            <person name="Stockel J."/>
            <person name="Liberton M."/>
            <person name="Min H."/>
            <person name="Sherman L.A."/>
            <person name="Pakrasi H.B."/>
        </authorList>
    </citation>
    <scope>NUCLEOTIDE SEQUENCE [LARGE SCALE GENOMIC DNA]</scope>
    <source>
        <strain evidence="3">PCC 7822</strain>
    </source>
</reference>
<dbReference type="RefSeq" id="WP_013325371.1">
    <property type="nucleotide sequence ID" value="NC_014501.1"/>
</dbReference>
<evidence type="ECO:0000313" key="2">
    <source>
        <dbReference type="EMBL" id="ADN17333.1"/>
    </source>
</evidence>
<dbReference type="Proteomes" id="UP000008206">
    <property type="component" value="Chromosome"/>
</dbReference>
<dbReference type="Gene3D" id="3.40.50.10090">
    <property type="match status" value="2"/>
</dbReference>
<dbReference type="KEGG" id="cyj:Cyan7822_5458"/>
<dbReference type="STRING" id="497965.Cyan7822_5458"/>
<evidence type="ECO:0000259" key="1">
    <source>
        <dbReference type="Pfam" id="PF02602"/>
    </source>
</evidence>
<dbReference type="OrthoDB" id="9815856at2"/>
<proteinExistence type="predicted"/>
<dbReference type="AlphaFoldDB" id="E0U975"/>